<dbReference type="Proteomes" id="UP001153712">
    <property type="component" value="Chromosome 6"/>
</dbReference>
<evidence type="ECO:0000256" key="2">
    <source>
        <dbReference type="SAM" id="MobiDB-lite"/>
    </source>
</evidence>
<dbReference type="OrthoDB" id="421121at2759"/>
<keyword evidence="5" id="KW-1185">Reference proteome</keyword>
<organism evidence="4 5">
    <name type="scientific">Phyllotreta striolata</name>
    <name type="common">Striped flea beetle</name>
    <name type="synonym">Crioceris striolata</name>
    <dbReference type="NCBI Taxonomy" id="444603"/>
    <lineage>
        <taxon>Eukaryota</taxon>
        <taxon>Metazoa</taxon>
        <taxon>Ecdysozoa</taxon>
        <taxon>Arthropoda</taxon>
        <taxon>Hexapoda</taxon>
        <taxon>Insecta</taxon>
        <taxon>Pterygota</taxon>
        <taxon>Neoptera</taxon>
        <taxon>Endopterygota</taxon>
        <taxon>Coleoptera</taxon>
        <taxon>Polyphaga</taxon>
        <taxon>Cucujiformia</taxon>
        <taxon>Chrysomeloidea</taxon>
        <taxon>Chrysomelidae</taxon>
        <taxon>Galerucinae</taxon>
        <taxon>Alticini</taxon>
        <taxon>Phyllotreta</taxon>
    </lineage>
</organism>
<dbReference type="SMART" id="SM00028">
    <property type="entry name" value="TPR"/>
    <property type="match status" value="6"/>
</dbReference>
<proteinExistence type="predicted"/>
<protein>
    <recommendedName>
        <fullName evidence="6">Tetratricopeptide repeat protein 8</fullName>
    </recommendedName>
</protein>
<dbReference type="InterPro" id="IPR011990">
    <property type="entry name" value="TPR-like_helical_dom_sf"/>
</dbReference>
<dbReference type="EMBL" id="OU900099">
    <property type="protein sequence ID" value="CAG9863381.1"/>
    <property type="molecule type" value="Genomic_DNA"/>
</dbReference>
<name>A0A9N9TV28_PHYSR</name>
<dbReference type="PANTHER" id="PTHR44177:SF1">
    <property type="entry name" value="TETRATRICOPEPTIDE REPEAT PROTEIN 8"/>
    <property type="match status" value="1"/>
</dbReference>
<keyword evidence="3" id="KW-0472">Membrane</keyword>
<keyword evidence="3" id="KW-0812">Transmembrane</keyword>
<dbReference type="SUPFAM" id="SSF81901">
    <property type="entry name" value="HCP-like"/>
    <property type="match status" value="1"/>
</dbReference>
<dbReference type="GO" id="GO:0034464">
    <property type="term" value="C:BBSome"/>
    <property type="evidence" value="ECO:0007669"/>
    <property type="project" value="InterPro"/>
</dbReference>
<keyword evidence="3" id="KW-1133">Transmembrane helix</keyword>
<sequence>MVTTTKTIAELNSSPALLVILVIFTMDPLYLALSLFRRRRYDKCVEVCTGILDKQPLDQAAWCLKMRALTQKVYVDDLENEEVPELDFLDDNVLATAPRPGTSMKTAVVPPTGALSARPRTSTGRPMSGVARLGTHVRPESALDRARTARPLTGTASRTVRLGTAAMLAQKDGPFIQVSRLNLAKYADDPCLSKPLFEYLFFCDGDTRAAMELAVQATQRSRFDDWWWKVQLARCYSAMNLIREAEQQLRSAVKQHYNVETFVRLARVYSRVDQPLSAIDICKSGLEIFPKDVTIMTELGRLYEGLNDTNNSVKYHRNILIEDAINIEAVASLGMHHFYNNQPELALKYYRRALSIGAHSGELYNNLGLCCLFSQQFDFVLPYFQRALELATEASAKAEVWYNLSHVALAAGDVQLAVQCLNLCLSSDAAHAPAFNNLAVLYHKMGKSSLAKAYLNTAKSLEPELGEVQGNLEYLQKL</sequence>
<feature type="transmembrane region" description="Helical" evidence="3">
    <location>
        <begin position="16"/>
        <end position="36"/>
    </location>
</feature>
<feature type="region of interest" description="Disordered" evidence="2">
    <location>
        <begin position="108"/>
        <end position="130"/>
    </location>
</feature>
<dbReference type="AlphaFoldDB" id="A0A9N9TV28"/>
<evidence type="ECO:0008006" key="6">
    <source>
        <dbReference type="Google" id="ProtNLM"/>
    </source>
</evidence>
<dbReference type="Pfam" id="PF13181">
    <property type="entry name" value="TPR_8"/>
    <property type="match status" value="2"/>
</dbReference>
<dbReference type="CDD" id="cd21341">
    <property type="entry name" value="TTC8_N"/>
    <property type="match status" value="1"/>
</dbReference>
<evidence type="ECO:0000256" key="3">
    <source>
        <dbReference type="SAM" id="Phobius"/>
    </source>
</evidence>
<dbReference type="InterPro" id="IPR019734">
    <property type="entry name" value="TPR_rpt"/>
</dbReference>
<evidence type="ECO:0000313" key="5">
    <source>
        <dbReference type="Proteomes" id="UP001153712"/>
    </source>
</evidence>
<dbReference type="GO" id="GO:1905515">
    <property type="term" value="P:non-motile cilium assembly"/>
    <property type="evidence" value="ECO:0007669"/>
    <property type="project" value="InterPro"/>
</dbReference>
<gene>
    <name evidence="4" type="ORF">PHYEVI_LOCUS9672</name>
</gene>
<dbReference type="GO" id="GO:0036064">
    <property type="term" value="C:ciliary basal body"/>
    <property type="evidence" value="ECO:0007669"/>
    <property type="project" value="TreeGrafter"/>
</dbReference>
<reference evidence="4" key="1">
    <citation type="submission" date="2022-01" db="EMBL/GenBank/DDBJ databases">
        <authorList>
            <person name="King R."/>
        </authorList>
    </citation>
    <scope>NUCLEOTIDE SEQUENCE</scope>
</reference>
<dbReference type="PANTHER" id="PTHR44177">
    <property type="entry name" value="TETRATRICOPEPTIDE REPEAT PROTEIN 8"/>
    <property type="match status" value="1"/>
</dbReference>
<feature type="repeat" description="TPR" evidence="1">
    <location>
        <begin position="327"/>
        <end position="360"/>
    </location>
</feature>
<dbReference type="InterPro" id="IPR028796">
    <property type="entry name" value="BBS8"/>
</dbReference>
<dbReference type="PROSITE" id="PS50005">
    <property type="entry name" value="TPR"/>
    <property type="match status" value="1"/>
</dbReference>
<accession>A0A9N9TV28</accession>
<evidence type="ECO:0000256" key="1">
    <source>
        <dbReference type="PROSITE-ProRule" id="PRU00339"/>
    </source>
</evidence>
<dbReference type="Gene3D" id="1.25.40.10">
    <property type="entry name" value="Tetratricopeptide repeat domain"/>
    <property type="match status" value="1"/>
</dbReference>
<keyword evidence="1" id="KW-0802">TPR repeat</keyword>
<evidence type="ECO:0000313" key="4">
    <source>
        <dbReference type="EMBL" id="CAG9863381.1"/>
    </source>
</evidence>
<dbReference type="GO" id="GO:0097730">
    <property type="term" value="C:non-motile cilium"/>
    <property type="evidence" value="ECO:0007669"/>
    <property type="project" value="TreeGrafter"/>
</dbReference>